<dbReference type="Proteomes" id="UP000193411">
    <property type="component" value="Unassembled WGS sequence"/>
</dbReference>
<organism evidence="2 3">
    <name type="scientific">Catenaria anguillulae PL171</name>
    <dbReference type="NCBI Taxonomy" id="765915"/>
    <lineage>
        <taxon>Eukaryota</taxon>
        <taxon>Fungi</taxon>
        <taxon>Fungi incertae sedis</taxon>
        <taxon>Blastocladiomycota</taxon>
        <taxon>Blastocladiomycetes</taxon>
        <taxon>Blastocladiales</taxon>
        <taxon>Catenariaceae</taxon>
        <taxon>Catenaria</taxon>
    </lineage>
</organism>
<proteinExistence type="predicted"/>
<feature type="region of interest" description="Disordered" evidence="1">
    <location>
        <begin position="1"/>
        <end position="27"/>
    </location>
</feature>
<keyword evidence="3" id="KW-1185">Reference proteome</keyword>
<evidence type="ECO:0000313" key="3">
    <source>
        <dbReference type="Proteomes" id="UP000193411"/>
    </source>
</evidence>
<accession>A0A1Y2H5I3</accession>
<gene>
    <name evidence="2" type="ORF">BCR44DRAFT_1038732</name>
</gene>
<sequence>MMHSAPSLPPRPHLQQRQHQGRHDTGGSLVIGTRFQIMSADSSRVLNESSCPPNLTELLAAIPGAHQVDWAQGYTIAPHPTNEWLPSSIPRDLAFARLSLVLAPVTHLANHGGTRVLVGGVTAVHGYPDRTWSWGSLGQGGHCHPLPAAQFYTRVRPMHPADPACLLDYESGEPTQVFPRSTVSLDFHWAPHDPASPSSALVVAGLSHFASPIWRSPDAPSSNLRQLMLLPDIETWQDTDGCHGLSDFSLCTTDTRATCQWTDSMTALIRTSLHLPPVPTTLQLRHASNTAHDWQQWTRATHSFGSNLAQFHPIMLI</sequence>
<evidence type="ECO:0000313" key="2">
    <source>
        <dbReference type="EMBL" id="ORZ29838.1"/>
    </source>
</evidence>
<protein>
    <submittedName>
        <fullName evidence="2">Uncharacterized protein</fullName>
    </submittedName>
</protein>
<name>A0A1Y2H5I3_9FUNG</name>
<dbReference type="EMBL" id="MCFL01000124">
    <property type="protein sequence ID" value="ORZ29838.1"/>
    <property type="molecule type" value="Genomic_DNA"/>
</dbReference>
<reference evidence="2 3" key="1">
    <citation type="submission" date="2016-07" db="EMBL/GenBank/DDBJ databases">
        <title>Pervasive Adenine N6-methylation of Active Genes in Fungi.</title>
        <authorList>
            <consortium name="DOE Joint Genome Institute"/>
            <person name="Mondo S.J."/>
            <person name="Dannebaum R.O."/>
            <person name="Kuo R.C."/>
            <person name="Labutti K."/>
            <person name="Haridas S."/>
            <person name="Kuo A."/>
            <person name="Salamov A."/>
            <person name="Ahrendt S.R."/>
            <person name="Lipzen A."/>
            <person name="Sullivan W."/>
            <person name="Andreopoulos W.B."/>
            <person name="Clum A."/>
            <person name="Lindquist E."/>
            <person name="Daum C."/>
            <person name="Ramamoorthy G.K."/>
            <person name="Gryganskyi A."/>
            <person name="Culley D."/>
            <person name="Magnuson J.K."/>
            <person name="James T.Y."/>
            <person name="O'Malley M.A."/>
            <person name="Stajich J.E."/>
            <person name="Spatafora J.W."/>
            <person name="Visel A."/>
            <person name="Grigoriev I.V."/>
        </authorList>
    </citation>
    <scope>NUCLEOTIDE SEQUENCE [LARGE SCALE GENOMIC DNA]</scope>
    <source>
        <strain evidence="2 3">PL171</strain>
    </source>
</reference>
<evidence type="ECO:0000256" key="1">
    <source>
        <dbReference type="SAM" id="MobiDB-lite"/>
    </source>
</evidence>
<dbReference type="AlphaFoldDB" id="A0A1Y2H5I3"/>
<comment type="caution">
    <text evidence="2">The sequence shown here is derived from an EMBL/GenBank/DDBJ whole genome shotgun (WGS) entry which is preliminary data.</text>
</comment>